<dbReference type="OrthoDB" id="361532at2759"/>
<accession>A0A6J8F1N3</accession>
<evidence type="ECO:0000313" key="8">
    <source>
        <dbReference type="Proteomes" id="UP000507470"/>
    </source>
</evidence>
<proteinExistence type="predicted"/>
<feature type="transmembrane region" description="Helical" evidence="6">
    <location>
        <begin position="67"/>
        <end position="93"/>
    </location>
</feature>
<feature type="compositionally biased region" description="Polar residues" evidence="5">
    <location>
        <begin position="120"/>
        <end position="129"/>
    </location>
</feature>
<sequence>MGLGEGSGCRPRARAKKDRKYIPAMPMPLAVICCILNFLVPGIGTIIAGFCVCCCARNEDMTCCDKFCSSFLSVLFGLLQIILAPVLFVGWVWSCFWGVSFIGMSKEYYHDNKPFDDEQPNNVVTSQPGANPHDLGQWGSPPGGPYGGQPGPSQGYYPQGGQYPGQTGPGPGYYPGYAQGQSYQSPVAPSAPPAEDGPGYPQPGYHEPPPGYHEPPPGYHESPPPYDINDPHPKK</sequence>
<evidence type="ECO:0000256" key="4">
    <source>
        <dbReference type="ARBA" id="ARBA00023136"/>
    </source>
</evidence>
<organism evidence="7 8">
    <name type="scientific">Mytilus coruscus</name>
    <name type="common">Sea mussel</name>
    <dbReference type="NCBI Taxonomy" id="42192"/>
    <lineage>
        <taxon>Eukaryota</taxon>
        <taxon>Metazoa</taxon>
        <taxon>Spiralia</taxon>
        <taxon>Lophotrochozoa</taxon>
        <taxon>Mollusca</taxon>
        <taxon>Bivalvia</taxon>
        <taxon>Autobranchia</taxon>
        <taxon>Pteriomorphia</taxon>
        <taxon>Mytilida</taxon>
        <taxon>Mytiloidea</taxon>
        <taxon>Mytilidae</taxon>
        <taxon>Mytilinae</taxon>
        <taxon>Mytilus</taxon>
    </lineage>
</organism>
<keyword evidence="3 6" id="KW-1133">Transmembrane helix</keyword>
<evidence type="ECO:0000256" key="5">
    <source>
        <dbReference type="SAM" id="MobiDB-lite"/>
    </source>
</evidence>
<evidence type="ECO:0000256" key="6">
    <source>
        <dbReference type="SAM" id="Phobius"/>
    </source>
</evidence>
<feature type="region of interest" description="Disordered" evidence="5">
    <location>
        <begin position="119"/>
        <end position="235"/>
    </location>
</feature>
<dbReference type="PANTHER" id="PTHR21676:SF1">
    <property type="entry name" value="PROTEIN STUM HOMOLOG"/>
    <property type="match status" value="1"/>
</dbReference>
<name>A0A6J8F1N3_MYTCO</name>
<dbReference type="GO" id="GO:0016020">
    <property type="term" value="C:membrane"/>
    <property type="evidence" value="ECO:0007669"/>
    <property type="project" value="UniProtKB-SubCell"/>
</dbReference>
<feature type="transmembrane region" description="Helical" evidence="6">
    <location>
        <begin position="29"/>
        <end position="55"/>
    </location>
</feature>
<reference evidence="7 8" key="1">
    <citation type="submission" date="2020-06" db="EMBL/GenBank/DDBJ databases">
        <authorList>
            <person name="Li R."/>
            <person name="Bekaert M."/>
        </authorList>
    </citation>
    <scope>NUCLEOTIDE SEQUENCE [LARGE SCALE GENOMIC DNA]</scope>
    <source>
        <strain evidence="8">wild</strain>
    </source>
</reference>
<dbReference type="PANTHER" id="PTHR21676">
    <property type="entry name" value="PROTEIN STUM"/>
    <property type="match status" value="1"/>
</dbReference>
<evidence type="ECO:0000313" key="7">
    <source>
        <dbReference type="EMBL" id="CAC5425605.1"/>
    </source>
</evidence>
<dbReference type="InterPro" id="IPR026673">
    <property type="entry name" value="SPEC3/Stum"/>
</dbReference>
<dbReference type="Pfam" id="PF15795">
    <property type="entry name" value="Spec3"/>
    <property type="match status" value="1"/>
</dbReference>
<keyword evidence="4 6" id="KW-0472">Membrane</keyword>
<protein>
    <recommendedName>
        <fullName evidence="9">Protein SPEC3</fullName>
    </recommendedName>
</protein>
<evidence type="ECO:0000256" key="2">
    <source>
        <dbReference type="ARBA" id="ARBA00022692"/>
    </source>
</evidence>
<evidence type="ECO:0000256" key="1">
    <source>
        <dbReference type="ARBA" id="ARBA00004141"/>
    </source>
</evidence>
<dbReference type="Proteomes" id="UP000507470">
    <property type="component" value="Unassembled WGS sequence"/>
</dbReference>
<feature type="compositionally biased region" description="Low complexity" evidence="5">
    <location>
        <begin position="151"/>
        <end position="166"/>
    </location>
</feature>
<dbReference type="AlphaFoldDB" id="A0A6J8F1N3"/>
<feature type="compositionally biased region" description="Low complexity" evidence="5">
    <location>
        <begin position="174"/>
        <end position="185"/>
    </location>
</feature>
<gene>
    <name evidence="7" type="ORF">MCOR_57404</name>
</gene>
<feature type="compositionally biased region" description="Pro residues" evidence="5">
    <location>
        <begin position="206"/>
        <end position="226"/>
    </location>
</feature>
<evidence type="ECO:0008006" key="9">
    <source>
        <dbReference type="Google" id="ProtNLM"/>
    </source>
</evidence>
<dbReference type="EMBL" id="CACVKT020010252">
    <property type="protein sequence ID" value="CAC5425605.1"/>
    <property type="molecule type" value="Genomic_DNA"/>
</dbReference>
<comment type="subcellular location">
    <subcellularLocation>
        <location evidence="1">Membrane</location>
        <topology evidence="1">Multi-pass membrane protein</topology>
    </subcellularLocation>
</comment>
<evidence type="ECO:0000256" key="3">
    <source>
        <dbReference type="ARBA" id="ARBA00022989"/>
    </source>
</evidence>
<keyword evidence="8" id="KW-1185">Reference proteome</keyword>
<keyword evidence="2 6" id="KW-0812">Transmembrane</keyword>